<dbReference type="AlphaFoldDB" id="A0A1G2U231"/>
<dbReference type="GO" id="GO:0009103">
    <property type="term" value="P:lipopolysaccharide biosynthetic process"/>
    <property type="evidence" value="ECO:0007669"/>
    <property type="project" value="TreeGrafter"/>
</dbReference>
<dbReference type="SUPFAM" id="SSF53756">
    <property type="entry name" value="UDP-Glycosyltransferase/glycogen phosphorylase"/>
    <property type="match status" value="1"/>
</dbReference>
<proteinExistence type="predicted"/>
<dbReference type="PANTHER" id="PTHR46401">
    <property type="entry name" value="GLYCOSYLTRANSFERASE WBBK-RELATED"/>
    <property type="match status" value="1"/>
</dbReference>
<dbReference type="Gene3D" id="3.40.50.2000">
    <property type="entry name" value="Glycogen Phosphorylase B"/>
    <property type="match status" value="2"/>
</dbReference>
<dbReference type="CDD" id="cd03801">
    <property type="entry name" value="GT4_PimA-like"/>
    <property type="match status" value="1"/>
</dbReference>
<reference evidence="3 4" key="1">
    <citation type="journal article" date="2016" name="Nat. Commun.">
        <title>Thousands of microbial genomes shed light on interconnected biogeochemical processes in an aquifer system.</title>
        <authorList>
            <person name="Anantharaman K."/>
            <person name="Brown C.T."/>
            <person name="Hug L.A."/>
            <person name="Sharon I."/>
            <person name="Castelle C.J."/>
            <person name="Probst A.J."/>
            <person name="Thomas B.C."/>
            <person name="Singh A."/>
            <person name="Wilkins M.J."/>
            <person name="Karaoz U."/>
            <person name="Brodie E.L."/>
            <person name="Williams K.H."/>
            <person name="Hubbard S.S."/>
            <person name="Banfield J.F."/>
        </authorList>
    </citation>
    <scope>NUCLEOTIDE SEQUENCE [LARGE SCALE GENOMIC DNA]</scope>
</reference>
<sequence>MKVLAIGETRDVRSGWGRYAHEVLSQLEKENIDYDFIEKSDLQAYSLVNHIKNILHIRKRVGSVSLIHSFDVWPFAVYALFANLGIDKPLFITGVGTYSLPPKNGLKGYLMKKTYARAREIFCISNYTREVIKDRGAVGNFQVVHWGTTELPSIMEAEKQDFAKQFGVNLNNRPIILTVGQIKSRKGQLDTLKAIGILKNKYPNILYITVGSTADKAYVKEMREYSSAKGLEKNFLIVDTQKTDKELAFFYSICDIFTMNSNNEEDHFEGFGLVFLEAAQFGKPLVGSRDCGIEDAISDGKTGFLTNQGDVNDIAKKIDMALSNKEELGRAAQSRVKEFTWEKTVDRYLQSYKSKISS</sequence>
<evidence type="ECO:0000259" key="2">
    <source>
        <dbReference type="Pfam" id="PF00534"/>
    </source>
</evidence>
<name>A0A1G2U231_9BACT</name>
<evidence type="ECO:0000256" key="1">
    <source>
        <dbReference type="ARBA" id="ARBA00022679"/>
    </source>
</evidence>
<dbReference type="PANTHER" id="PTHR46401:SF2">
    <property type="entry name" value="GLYCOSYLTRANSFERASE WBBK-RELATED"/>
    <property type="match status" value="1"/>
</dbReference>
<evidence type="ECO:0000313" key="3">
    <source>
        <dbReference type="EMBL" id="OHB03553.1"/>
    </source>
</evidence>
<gene>
    <name evidence="3" type="ORF">A2920_02730</name>
</gene>
<dbReference type="Pfam" id="PF00534">
    <property type="entry name" value="Glycos_transf_1"/>
    <property type="match status" value="1"/>
</dbReference>
<protein>
    <recommendedName>
        <fullName evidence="2">Glycosyl transferase family 1 domain-containing protein</fullName>
    </recommendedName>
</protein>
<evidence type="ECO:0000313" key="4">
    <source>
        <dbReference type="Proteomes" id="UP000179283"/>
    </source>
</evidence>
<accession>A0A1G2U231</accession>
<dbReference type="GO" id="GO:0016757">
    <property type="term" value="F:glycosyltransferase activity"/>
    <property type="evidence" value="ECO:0007669"/>
    <property type="project" value="InterPro"/>
</dbReference>
<feature type="domain" description="Glycosyl transferase family 1" evidence="2">
    <location>
        <begin position="169"/>
        <end position="330"/>
    </location>
</feature>
<organism evidence="3 4">
    <name type="scientific">Candidatus Zambryskibacteria bacterium RIFCSPLOWO2_01_FULL_43_17</name>
    <dbReference type="NCBI Taxonomy" id="1802760"/>
    <lineage>
        <taxon>Bacteria</taxon>
        <taxon>Candidatus Zambryskiibacteriota</taxon>
    </lineage>
</organism>
<keyword evidence="1" id="KW-0808">Transferase</keyword>
<dbReference type="Proteomes" id="UP000179283">
    <property type="component" value="Unassembled WGS sequence"/>
</dbReference>
<dbReference type="EMBL" id="MHWD01000018">
    <property type="protein sequence ID" value="OHB03553.1"/>
    <property type="molecule type" value="Genomic_DNA"/>
</dbReference>
<comment type="caution">
    <text evidence="3">The sequence shown here is derived from an EMBL/GenBank/DDBJ whole genome shotgun (WGS) entry which is preliminary data.</text>
</comment>
<dbReference type="InterPro" id="IPR001296">
    <property type="entry name" value="Glyco_trans_1"/>
</dbReference>